<dbReference type="AlphaFoldDB" id="A0A2P2MNZ9"/>
<dbReference type="GO" id="GO:0008168">
    <property type="term" value="F:methyltransferase activity"/>
    <property type="evidence" value="ECO:0007669"/>
    <property type="project" value="UniProtKB-KW"/>
</dbReference>
<reference evidence="1" key="1">
    <citation type="submission" date="2018-02" db="EMBL/GenBank/DDBJ databases">
        <title>Rhizophora mucronata_Transcriptome.</title>
        <authorList>
            <person name="Meera S.P."/>
            <person name="Sreeshan A."/>
            <person name="Augustine A."/>
        </authorList>
    </citation>
    <scope>NUCLEOTIDE SEQUENCE</scope>
    <source>
        <tissue evidence="1">Leaf</tissue>
    </source>
</reference>
<evidence type="ECO:0000313" key="1">
    <source>
        <dbReference type="EMBL" id="MBX31955.1"/>
    </source>
</evidence>
<proteinExistence type="predicted"/>
<organism evidence="1">
    <name type="scientific">Rhizophora mucronata</name>
    <name type="common">Asiatic mangrove</name>
    <dbReference type="NCBI Taxonomy" id="61149"/>
    <lineage>
        <taxon>Eukaryota</taxon>
        <taxon>Viridiplantae</taxon>
        <taxon>Streptophyta</taxon>
        <taxon>Embryophyta</taxon>
        <taxon>Tracheophyta</taxon>
        <taxon>Spermatophyta</taxon>
        <taxon>Magnoliopsida</taxon>
        <taxon>eudicotyledons</taxon>
        <taxon>Gunneridae</taxon>
        <taxon>Pentapetalae</taxon>
        <taxon>rosids</taxon>
        <taxon>fabids</taxon>
        <taxon>Malpighiales</taxon>
        <taxon>Rhizophoraceae</taxon>
        <taxon>Rhizophora</taxon>
    </lineage>
</organism>
<protein>
    <submittedName>
        <fullName evidence="1">Protein arginine N-methyltransferase</fullName>
    </submittedName>
</protein>
<name>A0A2P2MNZ9_RHIMU</name>
<sequence length="61" mass="7151">MIFNNNTNERHQRPSLYCNHKDKFHGQLVTGEHEGANFCQCFSVGWVKLVKKSHKIYGMKN</sequence>
<dbReference type="EMBL" id="GGEC01051471">
    <property type="protein sequence ID" value="MBX31955.1"/>
    <property type="molecule type" value="Transcribed_RNA"/>
</dbReference>
<keyword evidence="1" id="KW-0489">Methyltransferase</keyword>
<accession>A0A2P2MNZ9</accession>
<keyword evidence="1" id="KW-0808">Transferase</keyword>
<dbReference type="GO" id="GO:0032259">
    <property type="term" value="P:methylation"/>
    <property type="evidence" value="ECO:0007669"/>
    <property type="project" value="UniProtKB-KW"/>
</dbReference>
<dbReference type="EMBL" id="GGEC01051462">
    <property type="protein sequence ID" value="MBX31946.1"/>
    <property type="molecule type" value="Transcribed_RNA"/>
</dbReference>